<reference evidence="8" key="1">
    <citation type="submission" date="2022-03" db="EMBL/GenBank/DDBJ databases">
        <authorList>
            <person name="Martin C."/>
        </authorList>
    </citation>
    <scope>NUCLEOTIDE SEQUENCE</scope>
</reference>
<comment type="subcellular location">
    <subcellularLocation>
        <location evidence="1">Membrane</location>
        <topology evidence="1">Single-pass membrane protein</topology>
    </subcellularLocation>
</comment>
<dbReference type="CDD" id="cd12094">
    <property type="entry name" value="TM_ErbB2"/>
    <property type="match status" value="1"/>
</dbReference>
<dbReference type="AlphaFoldDB" id="A0A8J1TCK8"/>
<dbReference type="PANTHER" id="PTHR46877:SF14">
    <property type="entry name" value="RECEPTOR PROTEIN-TYROSINE KINASE"/>
    <property type="match status" value="1"/>
</dbReference>
<evidence type="ECO:0000256" key="4">
    <source>
        <dbReference type="ARBA" id="ARBA00022840"/>
    </source>
</evidence>
<evidence type="ECO:0000256" key="6">
    <source>
        <dbReference type="ARBA" id="ARBA00023136"/>
    </source>
</evidence>
<feature type="non-terminal residue" evidence="8">
    <location>
        <position position="1"/>
    </location>
</feature>
<dbReference type="InterPro" id="IPR050449">
    <property type="entry name" value="Ephrin_rcpt_TKs"/>
</dbReference>
<accession>A0A8J1TCK8</accession>
<evidence type="ECO:0000256" key="7">
    <source>
        <dbReference type="ARBA" id="ARBA00023170"/>
    </source>
</evidence>
<evidence type="ECO:0000313" key="9">
    <source>
        <dbReference type="Proteomes" id="UP000749559"/>
    </source>
</evidence>
<name>A0A8J1TCK8_OWEFU</name>
<sequence length="241" mass="26573">STLTTSLTWMRPNNDEIKCDEIQVYNIYRNGEKLSETAGNNIELPIDKFAFDTQYKVELTMINNANLEGIRILVFDTLTPADKPSPPRELSLSGSDVNSFNLTWSPPEFTNGRLRQYQVSCYENTTFVVFNQTLPSVTREVFVSGLEEYTKYDCEIRASTRAGFGPANGAKFETAKGTPLGAGGPGTTDPVPIIGAVIGVILVAVLATVIVVFIRKRRLKKDDRQRAYVDESATGGNGYVN</sequence>
<dbReference type="SMART" id="SM00060">
    <property type="entry name" value="FN3"/>
    <property type="match status" value="1"/>
</dbReference>
<feature type="non-terminal residue" evidence="8">
    <location>
        <position position="241"/>
    </location>
</feature>
<dbReference type="EMBL" id="CAIIXF020000011">
    <property type="protein sequence ID" value="CAH1798967.1"/>
    <property type="molecule type" value="Genomic_DNA"/>
</dbReference>
<dbReference type="PANTHER" id="PTHR46877">
    <property type="entry name" value="EPH RECEPTOR A5"/>
    <property type="match status" value="1"/>
</dbReference>
<evidence type="ECO:0000256" key="1">
    <source>
        <dbReference type="ARBA" id="ARBA00004167"/>
    </source>
</evidence>
<keyword evidence="3" id="KW-0547">Nucleotide-binding</keyword>
<keyword evidence="4" id="KW-0067">ATP-binding</keyword>
<dbReference type="InterPro" id="IPR003961">
    <property type="entry name" value="FN3_dom"/>
</dbReference>
<comment type="caution">
    <text evidence="8">The sequence shown here is derived from an EMBL/GenBank/DDBJ whole genome shotgun (WGS) entry which is preliminary data.</text>
</comment>
<protein>
    <submittedName>
        <fullName evidence="8">Uncharacterized protein</fullName>
    </submittedName>
</protein>
<dbReference type="SUPFAM" id="SSF49265">
    <property type="entry name" value="Fibronectin type III"/>
    <property type="match status" value="1"/>
</dbReference>
<dbReference type="OrthoDB" id="65481at2759"/>
<evidence type="ECO:0000256" key="2">
    <source>
        <dbReference type="ARBA" id="ARBA00022692"/>
    </source>
</evidence>
<organism evidence="8 9">
    <name type="scientific">Owenia fusiformis</name>
    <name type="common">Polychaete worm</name>
    <dbReference type="NCBI Taxonomy" id="6347"/>
    <lineage>
        <taxon>Eukaryota</taxon>
        <taxon>Metazoa</taxon>
        <taxon>Spiralia</taxon>
        <taxon>Lophotrochozoa</taxon>
        <taxon>Annelida</taxon>
        <taxon>Polychaeta</taxon>
        <taxon>Sedentaria</taxon>
        <taxon>Canalipalpata</taxon>
        <taxon>Sabellida</taxon>
        <taxon>Oweniida</taxon>
        <taxon>Oweniidae</taxon>
        <taxon>Owenia</taxon>
    </lineage>
</organism>
<keyword evidence="9" id="KW-1185">Reference proteome</keyword>
<dbReference type="Proteomes" id="UP000749559">
    <property type="component" value="Unassembled WGS sequence"/>
</dbReference>
<dbReference type="Gene3D" id="1.20.5.100">
    <property type="entry name" value="Cytochrome c1, transmembrane anchor, C-terminal"/>
    <property type="match status" value="1"/>
</dbReference>
<evidence type="ECO:0000313" key="8">
    <source>
        <dbReference type="EMBL" id="CAH1798967.1"/>
    </source>
</evidence>
<dbReference type="GO" id="GO:0005524">
    <property type="term" value="F:ATP binding"/>
    <property type="evidence" value="ECO:0007669"/>
    <property type="project" value="UniProtKB-KW"/>
</dbReference>
<keyword evidence="2" id="KW-0812">Transmembrane</keyword>
<dbReference type="CDD" id="cd00063">
    <property type="entry name" value="FN3"/>
    <property type="match status" value="1"/>
</dbReference>
<evidence type="ECO:0000256" key="5">
    <source>
        <dbReference type="ARBA" id="ARBA00022989"/>
    </source>
</evidence>
<dbReference type="Gene3D" id="2.60.40.10">
    <property type="entry name" value="Immunoglobulins"/>
    <property type="match status" value="1"/>
</dbReference>
<dbReference type="InterPro" id="IPR036116">
    <property type="entry name" value="FN3_sf"/>
</dbReference>
<keyword evidence="5" id="KW-1133">Transmembrane helix</keyword>
<dbReference type="PROSITE" id="PS50853">
    <property type="entry name" value="FN3"/>
    <property type="match status" value="1"/>
</dbReference>
<dbReference type="Pfam" id="PF00041">
    <property type="entry name" value="fn3"/>
    <property type="match status" value="1"/>
</dbReference>
<proteinExistence type="predicted"/>
<keyword evidence="7" id="KW-0675">Receptor</keyword>
<gene>
    <name evidence="8" type="ORF">OFUS_LOCUS23038</name>
</gene>
<evidence type="ECO:0000256" key="3">
    <source>
        <dbReference type="ARBA" id="ARBA00022741"/>
    </source>
</evidence>
<dbReference type="GO" id="GO:0005886">
    <property type="term" value="C:plasma membrane"/>
    <property type="evidence" value="ECO:0007669"/>
    <property type="project" value="TreeGrafter"/>
</dbReference>
<dbReference type="InterPro" id="IPR013783">
    <property type="entry name" value="Ig-like_fold"/>
</dbReference>
<keyword evidence="6" id="KW-0472">Membrane</keyword>